<gene>
    <name evidence="2" type="ORF">HINF_LOCUS15568</name>
</gene>
<sequence>MIVKSALIVYCWMAIVHYMCFVHQVPEVKRCQNILGVKTLQAQNFGTALIASSQRQLTFCIKTDFCAWASAFAIQKPAKLDRGEPQKSCEDAAKLYKLDLSVDAPLCQLLQVLPKDAQNEPEFKEGPIPQDRQIRQVPSSELKQSNTNSSIDFINNNFMVKQVQNQVIVLKNTVSEEQLKALAQVKGQKVYLDIGISFDPKRYYQTKESHYASMLDQDGNPIKVIPIIIGKNCTIHTKSKKFFEQLDLNIENVYEEIGNLLAVYYVPKKYTKESKQ</sequence>
<feature type="signal peptide" evidence="1">
    <location>
        <begin position="1"/>
        <end position="18"/>
    </location>
</feature>
<proteinExistence type="predicted"/>
<evidence type="ECO:0000313" key="2">
    <source>
        <dbReference type="EMBL" id="CAL5998091.1"/>
    </source>
</evidence>
<keyword evidence="3" id="KW-1185">Reference proteome</keyword>
<evidence type="ECO:0000256" key="1">
    <source>
        <dbReference type="SAM" id="SignalP"/>
    </source>
</evidence>
<reference evidence="2 3" key="1">
    <citation type="submission" date="2024-07" db="EMBL/GenBank/DDBJ databases">
        <authorList>
            <person name="Akdeniz Z."/>
        </authorList>
    </citation>
    <scope>NUCLEOTIDE SEQUENCE [LARGE SCALE GENOMIC DNA]</scope>
</reference>
<accession>A0ABP1HMW3</accession>
<protein>
    <submittedName>
        <fullName evidence="2">Hypothetical_protein</fullName>
    </submittedName>
</protein>
<comment type="caution">
    <text evidence="2">The sequence shown here is derived from an EMBL/GenBank/DDBJ whole genome shotgun (WGS) entry which is preliminary data.</text>
</comment>
<name>A0ABP1HMW3_9EUKA</name>
<dbReference type="EMBL" id="CAXDID020000037">
    <property type="protein sequence ID" value="CAL5998091.1"/>
    <property type="molecule type" value="Genomic_DNA"/>
</dbReference>
<dbReference type="Proteomes" id="UP001642409">
    <property type="component" value="Unassembled WGS sequence"/>
</dbReference>
<organism evidence="2 3">
    <name type="scientific">Hexamita inflata</name>
    <dbReference type="NCBI Taxonomy" id="28002"/>
    <lineage>
        <taxon>Eukaryota</taxon>
        <taxon>Metamonada</taxon>
        <taxon>Diplomonadida</taxon>
        <taxon>Hexamitidae</taxon>
        <taxon>Hexamitinae</taxon>
        <taxon>Hexamita</taxon>
    </lineage>
</organism>
<keyword evidence="1" id="KW-0732">Signal</keyword>
<evidence type="ECO:0000313" key="3">
    <source>
        <dbReference type="Proteomes" id="UP001642409"/>
    </source>
</evidence>
<feature type="chain" id="PRO_5045630512" evidence="1">
    <location>
        <begin position="19"/>
        <end position="276"/>
    </location>
</feature>